<accession>A0A6J2K180</accession>
<dbReference type="AlphaFoldDB" id="A0A6J2K180"/>
<gene>
    <name evidence="3" type="primary">LOC114246896</name>
</gene>
<name>A0A6J2K180_BOMMA</name>
<proteinExistence type="predicted"/>
<feature type="compositionally biased region" description="Basic and acidic residues" evidence="1">
    <location>
        <begin position="1"/>
        <end position="11"/>
    </location>
</feature>
<evidence type="ECO:0000313" key="2">
    <source>
        <dbReference type="Proteomes" id="UP000504629"/>
    </source>
</evidence>
<organism evidence="2 3">
    <name type="scientific">Bombyx mandarina</name>
    <name type="common">Wild silk moth</name>
    <name type="synonym">Wild silkworm</name>
    <dbReference type="NCBI Taxonomy" id="7092"/>
    <lineage>
        <taxon>Eukaryota</taxon>
        <taxon>Metazoa</taxon>
        <taxon>Ecdysozoa</taxon>
        <taxon>Arthropoda</taxon>
        <taxon>Hexapoda</taxon>
        <taxon>Insecta</taxon>
        <taxon>Pterygota</taxon>
        <taxon>Neoptera</taxon>
        <taxon>Endopterygota</taxon>
        <taxon>Lepidoptera</taxon>
        <taxon>Glossata</taxon>
        <taxon>Ditrysia</taxon>
        <taxon>Bombycoidea</taxon>
        <taxon>Bombycidae</taxon>
        <taxon>Bombycinae</taxon>
        <taxon>Bombyx</taxon>
    </lineage>
</organism>
<feature type="region of interest" description="Disordered" evidence="1">
    <location>
        <begin position="1"/>
        <end position="142"/>
    </location>
</feature>
<feature type="compositionally biased region" description="Acidic residues" evidence="1">
    <location>
        <begin position="91"/>
        <end position="102"/>
    </location>
</feature>
<keyword evidence="2" id="KW-1185">Reference proteome</keyword>
<evidence type="ECO:0000256" key="1">
    <source>
        <dbReference type="SAM" id="MobiDB-lite"/>
    </source>
</evidence>
<dbReference type="KEGG" id="bman:114246896"/>
<dbReference type="Proteomes" id="UP000504629">
    <property type="component" value="Unplaced"/>
</dbReference>
<dbReference type="RefSeq" id="XP_028035433.1">
    <property type="nucleotide sequence ID" value="XM_028179632.1"/>
</dbReference>
<evidence type="ECO:0000313" key="3">
    <source>
        <dbReference type="RefSeq" id="XP_028035433.1"/>
    </source>
</evidence>
<dbReference type="GeneID" id="114246896"/>
<reference evidence="3" key="1">
    <citation type="submission" date="2025-08" db="UniProtKB">
        <authorList>
            <consortium name="RefSeq"/>
        </authorList>
    </citation>
    <scope>IDENTIFICATION</scope>
    <source>
        <tissue evidence="3">Silk gland</tissue>
    </source>
</reference>
<feature type="compositionally biased region" description="Acidic residues" evidence="1">
    <location>
        <begin position="118"/>
        <end position="138"/>
    </location>
</feature>
<sequence>MESSEVAKEEVVQETGDLNGAKAGPDTDRDAGESSGVLIQLEEEAQDDLRTTRKRKMILNKNGAVIKKGKKSVQNDEPPTASDEREPATPEPEDPVQEEAAAENDKPSCSTSSKDNDSTVEDDNDSVQEDDDDSDWVEYGDHDGMFEISDDYDRQLEIYFSQRKFSDYRPKPEPEEEQVATEQVGVGTEEVPIITDDVALPVQNIVAASIEQAVACAQAISGPVRESAITRWKNMVARGGSSVATVRNAVEQALGCNVAPGAQQNTKRTPEQERINKELRKKILFDITTETVKIIIREMEPISECFESQRVQIEKELKESMSQPIVFECEKAQELAKIRRKKEIIRRQVAVSTLTAKFNRLLSALQRSATHELKYFL</sequence>
<protein>
    <submittedName>
        <fullName evidence="3">Uncharacterized protein LOC114246896 isoform X1</fullName>
    </submittedName>
</protein>